<evidence type="ECO:0000313" key="8">
    <source>
        <dbReference type="Proteomes" id="UP000191144"/>
    </source>
</evidence>
<evidence type="ECO:0000256" key="6">
    <source>
        <dbReference type="SAM" id="Phobius"/>
    </source>
</evidence>
<sequence>MDDVNTHQQLRPYYDPDTFNAGYSSVFKPDQGVVDSHGRSIASKLSIMQQSKSRLSKSLNEPGILSQLSAGVKSQVRGSDASVEKVHKSFNDMEWNDILNWRSWKSIGSNLLEQFLRHYFRHLVQQPFEVSRLLLQVGEFHFTKPTDNTKISLEMSDADAGNAYVDGADDENEEEIEFFPQSYPDDDRNWSEAPATSKVHLNHDHTAPTLTKQIQPNSLHTMDVLNSVMEEEGTRGLWRANNTTFIYNFLSVTLDAWFTGLISPFLQIPDPYFIDIVHSSDTRKSIVLTVCASVFTGFVLLPLDLIRTRLTITSVKIEHRSLRNLLKKWSWRQHLSGLPFDMIALNIGHSLTSTVFTKLTGVLLYHQFKIDRFTQAVWYNTLELLSEMLELFVKLPVETLLRRCQTAYLLRKKPEDPFPVAKANMVINPREYKGIYSTLQDKKRIHELWSGWRLGLLSVFCSYGLKMMNFEATEEEKF</sequence>
<evidence type="ECO:0000256" key="1">
    <source>
        <dbReference type="ARBA" id="ARBA00004325"/>
    </source>
</evidence>
<evidence type="ECO:0000256" key="5">
    <source>
        <dbReference type="ARBA" id="ARBA00023136"/>
    </source>
</evidence>
<keyword evidence="8" id="KW-1185">Reference proteome</keyword>
<dbReference type="GO" id="GO:0031966">
    <property type="term" value="C:mitochondrial membrane"/>
    <property type="evidence" value="ECO:0007669"/>
    <property type="project" value="UniProtKB-SubCell"/>
</dbReference>
<dbReference type="Gene3D" id="1.50.40.10">
    <property type="entry name" value="Mitochondrial carrier domain"/>
    <property type="match status" value="1"/>
</dbReference>
<dbReference type="InterPro" id="IPR023395">
    <property type="entry name" value="MCP_dom_sf"/>
</dbReference>
<reference evidence="8" key="1">
    <citation type="submission" date="2016-03" db="EMBL/GenBank/DDBJ databases">
        <authorList>
            <person name="Devillers Hugo."/>
        </authorList>
    </citation>
    <scope>NUCLEOTIDE SEQUENCE [LARGE SCALE GENOMIC DNA]</scope>
</reference>
<organism evidence="7 8">
    <name type="scientific">Lachancea meyersii CBS 8951</name>
    <dbReference type="NCBI Taxonomy" id="1266667"/>
    <lineage>
        <taxon>Eukaryota</taxon>
        <taxon>Fungi</taxon>
        <taxon>Dikarya</taxon>
        <taxon>Ascomycota</taxon>
        <taxon>Saccharomycotina</taxon>
        <taxon>Saccharomycetes</taxon>
        <taxon>Saccharomycetales</taxon>
        <taxon>Saccharomycetaceae</taxon>
        <taxon>Lachancea</taxon>
    </lineage>
</organism>
<keyword evidence="4 6" id="KW-1133">Transmembrane helix</keyword>
<proteinExistence type="predicted"/>
<dbReference type="EMBL" id="LT598480">
    <property type="protein sequence ID" value="SCV03500.1"/>
    <property type="molecule type" value="Genomic_DNA"/>
</dbReference>
<dbReference type="AlphaFoldDB" id="A0A1G4KG61"/>
<accession>A0A1G4KG61</accession>
<dbReference type="OrthoDB" id="77989at2759"/>
<dbReference type="SUPFAM" id="SSF103506">
    <property type="entry name" value="Mitochondrial carrier"/>
    <property type="match status" value="1"/>
</dbReference>
<gene>
    <name evidence="7" type="ORF">LAME_0H10924G</name>
</gene>
<keyword evidence="3" id="KW-0677">Repeat</keyword>
<feature type="transmembrane region" description="Helical" evidence="6">
    <location>
        <begin position="286"/>
        <end position="306"/>
    </location>
</feature>
<name>A0A1G4KG61_9SACH</name>
<comment type="subcellular location">
    <subcellularLocation>
        <location evidence="1">Mitochondrion membrane</location>
    </subcellularLocation>
</comment>
<keyword evidence="5 6" id="KW-0472">Membrane</keyword>
<evidence type="ECO:0000313" key="7">
    <source>
        <dbReference type="EMBL" id="SCV03500.1"/>
    </source>
</evidence>
<feature type="transmembrane region" description="Helical" evidence="6">
    <location>
        <begin position="245"/>
        <end position="266"/>
    </location>
</feature>
<evidence type="ECO:0000256" key="3">
    <source>
        <dbReference type="ARBA" id="ARBA00022737"/>
    </source>
</evidence>
<dbReference type="Proteomes" id="UP000191144">
    <property type="component" value="Chromosome H"/>
</dbReference>
<dbReference type="PANTHER" id="PTHR24089">
    <property type="entry name" value="SOLUTE CARRIER FAMILY 25"/>
    <property type="match status" value="1"/>
</dbReference>
<keyword evidence="2 6" id="KW-0812">Transmembrane</keyword>
<protein>
    <submittedName>
        <fullName evidence="7">LAME_0H10924g1_1</fullName>
    </submittedName>
</protein>
<evidence type="ECO:0000256" key="4">
    <source>
        <dbReference type="ARBA" id="ARBA00022989"/>
    </source>
</evidence>
<evidence type="ECO:0000256" key="2">
    <source>
        <dbReference type="ARBA" id="ARBA00022692"/>
    </source>
</evidence>